<dbReference type="GO" id="GO:0020037">
    <property type="term" value="F:heme binding"/>
    <property type="evidence" value="ECO:0007669"/>
    <property type="project" value="InterPro"/>
</dbReference>
<keyword evidence="3 6" id="KW-0479">Metal-binding</keyword>
<dbReference type="InterPro" id="IPR002323">
    <property type="entry name" value="Cyt_CIE"/>
</dbReference>
<dbReference type="RefSeq" id="WP_187571167.1">
    <property type="nucleotide sequence ID" value="NZ_CP060711.1"/>
</dbReference>
<evidence type="ECO:0000256" key="6">
    <source>
        <dbReference type="PROSITE-ProRule" id="PRU00433"/>
    </source>
</evidence>
<dbReference type="PANTHER" id="PTHR40942:SF4">
    <property type="entry name" value="CYTOCHROME C5"/>
    <property type="match status" value="1"/>
</dbReference>
<feature type="domain" description="Cytochrome c" evidence="8">
    <location>
        <begin position="49"/>
        <end position="129"/>
    </location>
</feature>
<evidence type="ECO:0000313" key="9">
    <source>
        <dbReference type="EMBL" id="QNN47421.1"/>
    </source>
</evidence>
<keyword evidence="5 6" id="KW-0408">Iron</keyword>
<keyword evidence="10" id="KW-1185">Reference proteome</keyword>
<protein>
    <submittedName>
        <fullName evidence="9">Cytochrome c5 family protein</fullName>
    </submittedName>
</protein>
<evidence type="ECO:0000256" key="1">
    <source>
        <dbReference type="ARBA" id="ARBA00022448"/>
    </source>
</evidence>
<dbReference type="KEGG" id="tbv:H9L17_04540"/>
<dbReference type="Pfam" id="PF13442">
    <property type="entry name" value="Cytochrome_CBB3"/>
    <property type="match status" value="1"/>
</dbReference>
<evidence type="ECO:0000256" key="3">
    <source>
        <dbReference type="ARBA" id="ARBA00022723"/>
    </source>
</evidence>
<dbReference type="Proteomes" id="UP000515977">
    <property type="component" value="Chromosome"/>
</dbReference>
<dbReference type="Gene3D" id="1.10.760.10">
    <property type="entry name" value="Cytochrome c-like domain"/>
    <property type="match status" value="1"/>
</dbReference>
<keyword evidence="2 6" id="KW-0349">Heme</keyword>
<dbReference type="GO" id="GO:0009055">
    <property type="term" value="F:electron transfer activity"/>
    <property type="evidence" value="ECO:0007669"/>
    <property type="project" value="InterPro"/>
</dbReference>
<dbReference type="InterPro" id="IPR009056">
    <property type="entry name" value="Cyt_c-like_dom"/>
</dbReference>
<feature type="chain" id="PRO_5028994905" evidence="7">
    <location>
        <begin position="40"/>
        <end position="132"/>
    </location>
</feature>
<keyword evidence="7" id="KW-0732">Signal</keyword>
<keyword evidence="1" id="KW-0813">Transport</keyword>
<dbReference type="InterPro" id="IPR036909">
    <property type="entry name" value="Cyt_c-like_dom_sf"/>
</dbReference>
<dbReference type="PROSITE" id="PS51007">
    <property type="entry name" value="CYTC"/>
    <property type="match status" value="1"/>
</dbReference>
<organism evidence="9 10">
    <name type="scientific">Thermomonas brevis</name>
    <dbReference type="NCBI Taxonomy" id="215691"/>
    <lineage>
        <taxon>Bacteria</taxon>
        <taxon>Pseudomonadati</taxon>
        <taxon>Pseudomonadota</taxon>
        <taxon>Gammaproteobacteria</taxon>
        <taxon>Lysobacterales</taxon>
        <taxon>Lysobacteraceae</taxon>
        <taxon>Thermomonas</taxon>
    </lineage>
</organism>
<accession>A0A7G9QVP6</accession>
<dbReference type="PANTHER" id="PTHR40942">
    <property type="match status" value="1"/>
</dbReference>
<dbReference type="AlphaFoldDB" id="A0A7G9QVP6"/>
<dbReference type="EMBL" id="CP060711">
    <property type="protein sequence ID" value="QNN47421.1"/>
    <property type="molecule type" value="Genomic_DNA"/>
</dbReference>
<name>A0A7G9QVP6_9GAMM</name>
<evidence type="ECO:0000256" key="2">
    <source>
        <dbReference type="ARBA" id="ARBA00022617"/>
    </source>
</evidence>
<dbReference type="GO" id="GO:0005506">
    <property type="term" value="F:iron ion binding"/>
    <property type="evidence" value="ECO:0007669"/>
    <property type="project" value="InterPro"/>
</dbReference>
<evidence type="ECO:0000256" key="5">
    <source>
        <dbReference type="ARBA" id="ARBA00023004"/>
    </source>
</evidence>
<reference evidence="9 10" key="1">
    <citation type="submission" date="2020-08" db="EMBL/GenBank/DDBJ databases">
        <title>Genome sequence of Thermomonas brevis KACC 16975T.</title>
        <authorList>
            <person name="Hyun D.-W."/>
            <person name="Bae J.-W."/>
        </authorList>
    </citation>
    <scope>NUCLEOTIDE SEQUENCE [LARGE SCALE GENOMIC DNA]</scope>
    <source>
        <strain evidence="9 10">KACC 16975</strain>
    </source>
</reference>
<dbReference type="PRINTS" id="PR00607">
    <property type="entry name" value="CYTCHROMECIE"/>
</dbReference>
<dbReference type="SUPFAM" id="SSF46626">
    <property type="entry name" value="Cytochrome c"/>
    <property type="match status" value="1"/>
</dbReference>
<dbReference type="PROSITE" id="PS51257">
    <property type="entry name" value="PROKAR_LIPOPROTEIN"/>
    <property type="match status" value="1"/>
</dbReference>
<feature type="signal peptide" evidence="7">
    <location>
        <begin position="1"/>
        <end position="39"/>
    </location>
</feature>
<sequence>MFAGRPMTPSPRHRKRFAFAFLALLPTLLAGCGEPPAAAAPPPAATTAALTPELQAIYARSCATCHAVPATGAPQAGDAVAWAPRIAQGEDVLLDHTINGFNAMPPLGACADCGEEQYRALIAYMAGTGRER</sequence>
<evidence type="ECO:0000313" key="10">
    <source>
        <dbReference type="Proteomes" id="UP000515977"/>
    </source>
</evidence>
<evidence type="ECO:0000259" key="8">
    <source>
        <dbReference type="PROSITE" id="PS51007"/>
    </source>
</evidence>
<evidence type="ECO:0000256" key="4">
    <source>
        <dbReference type="ARBA" id="ARBA00022982"/>
    </source>
</evidence>
<proteinExistence type="predicted"/>
<evidence type="ECO:0000256" key="7">
    <source>
        <dbReference type="SAM" id="SignalP"/>
    </source>
</evidence>
<keyword evidence="4" id="KW-0249">Electron transport</keyword>
<gene>
    <name evidence="9" type="ORF">H9L17_04540</name>
</gene>